<evidence type="ECO:0000256" key="9">
    <source>
        <dbReference type="HAMAP-Rule" id="MF_00236"/>
    </source>
</evidence>
<keyword evidence="6 9" id="KW-1133">Transmembrane helix</keyword>
<evidence type="ECO:0000256" key="1">
    <source>
        <dbReference type="ARBA" id="ARBA00004162"/>
    </source>
</evidence>
<dbReference type="PANTHER" id="PTHR42982:SF1">
    <property type="entry name" value="SEC-INDEPENDENT PROTEIN TRANSLOCASE PROTEIN TATA"/>
    <property type="match status" value="1"/>
</dbReference>
<keyword evidence="7 9" id="KW-0811">Translocation</keyword>
<comment type="function">
    <text evidence="9">Part of the twin-arginine translocation (Tat) system that transports large folded proteins containing a characteristic twin-arginine motif in their signal peptide across membranes. TatA could form the protein-conducting channel of the Tat system.</text>
</comment>
<protein>
    <recommendedName>
        <fullName evidence="9">Sec-independent protein translocase protein TatA</fullName>
    </recommendedName>
</protein>
<dbReference type="RefSeq" id="WP_231416565.1">
    <property type="nucleotide sequence ID" value="NZ_CP126446.1"/>
</dbReference>
<dbReference type="Proteomes" id="UP001236652">
    <property type="component" value="Chromosome"/>
</dbReference>
<evidence type="ECO:0000256" key="3">
    <source>
        <dbReference type="ARBA" id="ARBA00022475"/>
    </source>
</evidence>
<keyword evidence="2 9" id="KW-0813">Transport</keyword>
<evidence type="ECO:0000313" key="12">
    <source>
        <dbReference type="Proteomes" id="UP001236652"/>
    </source>
</evidence>
<dbReference type="PRINTS" id="PR01506">
    <property type="entry name" value="TATBPROTEIN"/>
</dbReference>
<feature type="transmembrane region" description="Helical" evidence="9">
    <location>
        <begin position="6"/>
        <end position="22"/>
    </location>
</feature>
<dbReference type="NCBIfam" id="TIGR01411">
    <property type="entry name" value="tatAE"/>
    <property type="match status" value="1"/>
</dbReference>
<dbReference type="PANTHER" id="PTHR42982">
    <property type="entry name" value="SEC-INDEPENDENT PROTEIN TRANSLOCASE PROTEIN TATA"/>
    <property type="match status" value="1"/>
</dbReference>
<comment type="similarity">
    <text evidence="9">Belongs to the TatA/E family.</text>
</comment>
<evidence type="ECO:0000313" key="11">
    <source>
        <dbReference type="EMBL" id="WIF96318.1"/>
    </source>
</evidence>
<evidence type="ECO:0000256" key="4">
    <source>
        <dbReference type="ARBA" id="ARBA00022692"/>
    </source>
</evidence>
<feature type="region of interest" description="Disordered" evidence="10">
    <location>
        <begin position="43"/>
        <end position="66"/>
    </location>
</feature>
<dbReference type="EMBL" id="CP126446">
    <property type="protein sequence ID" value="WIF96318.1"/>
    <property type="molecule type" value="Genomic_DNA"/>
</dbReference>
<evidence type="ECO:0000256" key="5">
    <source>
        <dbReference type="ARBA" id="ARBA00022927"/>
    </source>
</evidence>
<dbReference type="InterPro" id="IPR003369">
    <property type="entry name" value="TatA/B/E"/>
</dbReference>
<organism evidence="11 12">
    <name type="scientific">Pontibacillus chungwhensis</name>
    <dbReference type="NCBI Taxonomy" id="265426"/>
    <lineage>
        <taxon>Bacteria</taxon>
        <taxon>Bacillati</taxon>
        <taxon>Bacillota</taxon>
        <taxon>Bacilli</taxon>
        <taxon>Bacillales</taxon>
        <taxon>Bacillaceae</taxon>
        <taxon>Pontibacillus</taxon>
    </lineage>
</organism>
<proteinExistence type="inferred from homology"/>
<sequence length="66" mass="6912">MLGSIGVPGLILILVIALVIFGPSKLPEVGKAVGSSLREFKKATSDLTSGDSEDSKKIDQKQDKNA</sequence>
<keyword evidence="3 9" id="KW-1003">Cell membrane</keyword>
<dbReference type="HAMAP" id="MF_00236">
    <property type="entry name" value="TatA_E"/>
    <property type="match status" value="1"/>
</dbReference>
<dbReference type="InterPro" id="IPR006312">
    <property type="entry name" value="TatA/E"/>
</dbReference>
<keyword evidence="12" id="KW-1185">Reference proteome</keyword>
<feature type="compositionally biased region" description="Basic and acidic residues" evidence="10">
    <location>
        <begin position="53"/>
        <end position="66"/>
    </location>
</feature>
<keyword evidence="4 9" id="KW-0812">Transmembrane</keyword>
<comment type="subcellular location">
    <subcellularLocation>
        <location evidence="1 9">Cell membrane</location>
        <topology evidence="1 9">Single-pass membrane protein</topology>
    </subcellularLocation>
</comment>
<gene>
    <name evidence="9" type="primary">tatA</name>
    <name evidence="11" type="ORF">QNI29_11180</name>
</gene>
<evidence type="ECO:0000256" key="10">
    <source>
        <dbReference type="SAM" id="MobiDB-lite"/>
    </source>
</evidence>
<evidence type="ECO:0000256" key="7">
    <source>
        <dbReference type="ARBA" id="ARBA00023010"/>
    </source>
</evidence>
<accession>A0ABY8USB5</accession>
<evidence type="ECO:0000256" key="6">
    <source>
        <dbReference type="ARBA" id="ARBA00022989"/>
    </source>
</evidence>
<evidence type="ECO:0000256" key="2">
    <source>
        <dbReference type="ARBA" id="ARBA00022448"/>
    </source>
</evidence>
<keyword evidence="5 9" id="KW-0653">Protein transport</keyword>
<keyword evidence="8 9" id="KW-0472">Membrane</keyword>
<dbReference type="Pfam" id="PF02416">
    <property type="entry name" value="TatA_B_E"/>
    <property type="match status" value="1"/>
</dbReference>
<dbReference type="Gene3D" id="1.20.5.3310">
    <property type="match status" value="1"/>
</dbReference>
<dbReference type="NCBIfam" id="NF011430">
    <property type="entry name" value="PRK14861.1"/>
    <property type="match status" value="1"/>
</dbReference>
<evidence type="ECO:0000256" key="8">
    <source>
        <dbReference type="ARBA" id="ARBA00023136"/>
    </source>
</evidence>
<name>A0ABY8USB5_9BACI</name>
<reference evidence="11 12" key="1">
    <citation type="submission" date="2023-05" db="EMBL/GenBank/DDBJ databases">
        <title>Comparative genomics reveals the evidence of polycyclic aromatic hydrocarbons degradation in moderately halophilic genus Pontibacillus.</title>
        <authorList>
            <person name="Yang H."/>
            <person name="Qian Z."/>
        </authorList>
    </citation>
    <scope>NUCLEOTIDE SEQUENCE [LARGE SCALE GENOMIC DNA]</scope>
    <source>
        <strain evidence="12">HN14</strain>
    </source>
</reference>
<comment type="subunit">
    <text evidence="9">Forms a complex with TatC.</text>
</comment>